<gene>
    <name evidence="1" type="ORF">Sjap_005727</name>
</gene>
<reference evidence="1 2" key="1">
    <citation type="submission" date="2024-01" db="EMBL/GenBank/DDBJ databases">
        <title>Genome assemblies of Stephania.</title>
        <authorList>
            <person name="Yang L."/>
        </authorList>
    </citation>
    <scope>NUCLEOTIDE SEQUENCE [LARGE SCALE GENOMIC DNA]</scope>
    <source>
        <strain evidence="1">QJT</strain>
        <tissue evidence="1">Leaf</tissue>
    </source>
</reference>
<dbReference type="AlphaFoldDB" id="A0AAP0PKD9"/>
<comment type="caution">
    <text evidence="1">The sequence shown here is derived from an EMBL/GenBank/DDBJ whole genome shotgun (WGS) entry which is preliminary data.</text>
</comment>
<organism evidence="1 2">
    <name type="scientific">Stephania japonica</name>
    <dbReference type="NCBI Taxonomy" id="461633"/>
    <lineage>
        <taxon>Eukaryota</taxon>
        <taxon>Viridiplantae</taxon>
        <taxon>Streptophyta</taxon>
        <taxon>Embryophyta</taxon>
        <taxon>Tracheophyta</taxon>
        <taxon>Spermatophyta</taxon>
        <taxon>Magnoliopsida</taxon>
        <taxon>Ranunculales</taxon>
        <taxon>Menispermaceae</taxon>
        <taxon>Menispermoideae</taxon>
        <taxon>Cissampelideae</taxon>
        <taxon>Stephania</taxon>
    </lineage>
</organism>
<accession>A0AAP0PKD9</accession>
<proteinExistence type="predicted"/>
<name>A0AAP0PKD9_9MAGN</name>
<protein>
    <submittedName>
        <fullName evidence="1">Uncharacterized protein</fullName>
    </submittedName>
</protein>
<evidence type="ECO:0000313" key="2">
    <source>
        <dbReference type="Proteomes" id="UP001417504"/>
    </source>
</evidence>
<keyword evidence="2" id="KW-1185">Reference proteome</keyword>
<dbReference type="Proteomes" id="UP001417504">
    <property type="component" value="Unassembled WGS sequence"/>
</dbReference>
<evidence type="ECO:0000313" key="1">
    <source>
        <dbReference type="EMBL" id="KAK9145824.1"/>
    </source>
</evidence>
<sequence>MLAVLTVKGQLCLFSKEGNELHQTSFSNDGSGDCLFAYHTHFSNIFGDPEKAYHISVAVRGATIYILGPTQLVVSCLLP</sequence>
<dbReference type="EMBL" id="JBBNAE010000002">
    <property type="protein sequence ID" value="KAK9145824.1"/>
    <property type="molecule type" value="Genomic_DNA"/>
</dbReference>